<gene>
    <name evidence="2" type="ORF">M0R89_02440</name>
</gene>
<proteinExistence type="predicted"/>
<dbReference type="GeneID" id="72184021"/>
<evidence type="ECO:0000256" key="1">
    <source>
        <dbReference type="SAM" id="MobiDB-lite"/>
    </source>
</evidence>
<feature type="region of interest" description="Disordered" evidence="1">
    <location>
        <begin position="155"/>
        <end position="184"/>
    </location>
</feature>
<organism evidence="2 3">
    <name type="scientific">Halorussus limi</name>
    <dbReference type="NCBI Taxonomy" id="2938695"/>
    <lineage>
        <taxon>Archaea</taxon>
        <taxon>Methanobacteriati</taxon>
        <taxon>Methanobacteriota</taxon>
        <taxon>Stenosarchaea group</taxon>
        <taxon>Halobacteria</taxon>
        <taxon>Halobacteriales</taxon>
        <taxon>Haladaptataceae</taxon>
        <taxon>Halorussus</taxon>
    </lineage>
</organism>
<dbReference type="AlphaFoldDB" id="A0A8U0HWG4"/>
<feature type="compositionally biased region" description="Basic and acidic residues" evidence="1">
    <location>
        <begin position="1"/>
        <end position="28"/>
    </location>
</feature>
<dbReference type="Proteomes" id="UP000830729">
    <property type="component" value="Chromosome"/>
</dbReference>
<dbReference type="EMBL" id="CP096659">
    <property type="protein sequence ID" value="UPV74934.1"/>
    <property type="molecule type" value="Genomic_DNA"/>
</dbReference>
<dbReference type="RefSeq" id="WP_248650977.1">
    <property type="nucleotide sequence ID" value="NZ_CP096659.1"/>
</dbReference>
<dbReference type="Pfam" id="PF19130">
    <property type="entry name" value="DUF5813"/>
    <property type="match status" value="1"/>
</dbReference>
<name>A0A8U0HWG4_9EURY</name>
<dbReference type="KEGG" id="halx:M0R89_02440"/>
<keyword evidence="3" id="KW-1185">Reference proteome</keyword>
<sequence length="184" mass="19863">MTDERVQRAFREHPDFEEADDGRFETPEKPFPGVVSVTDAEDDGEGTSDAYSVEVRTPMLDAVVEGEEVAEVVEDGWFETLELRLEDAHTVTNADAAPPDVEREGDEVVVTVEFASSDPEQAVEDALAVVEYVEGTWVQGIIPGYDYREPAAGLRERARQNYDEDGSGGPGGSDGPAESGGAPL</sequence>
<feature type="compositionally biased region" description="Low complexity" evidence="1">
    <location>
        <begin position="175"/>
        <end position="184"/>
    </location>
</feature>
<reference evidence="2 3" key="1">
    <citation type="submission" date="2022-04" db="EMBL/GenBank/DDBJ databases">
        <title>Diverse halophilic archaea isolated from saline environments.</title>
        <authorList>
            <person name="Cui H.-L."/>
        </authorList>
    </citation>
    <scope>NUCLEOTIDE SEQUENCE [LARGE SCALE GENOMIC DNA]</scope>
    <source>
        <strain evidence="2 3">XZYJT49</strain>
    </source>
</reference>
<evidence type="ECO:0000313" key="3">
    <source>
        <dbReference type="Proteomes" id="UP000830729"/>
    </source>
</evidence>
<dbReference type="InterPro" id="IPR043851">
    <property type="entry name" value="DUF5813"/>
</dbReference>
<accession>A0A8U0HWG4</accession>
<protein>
    <submittedName>
        <fullName evidence="2">DUF5813 family protein</fullName>
    </submittedName>
</protein>
<evidence type="ECO:0000313" key="2">
    <source>
        <dbReference type="EMBL" id="UPV74934.1"/>
    </source>
</evidence>
<feature type="region of interest" description="Disordered" evidence="1">
    <location>
        <begin position="1"/>
        <end position="50"/>
    </location>
</feature>